<sequence>MTRIIITTLSIFFLISCGKNKEKEEPGLLNVIEGVSDLNQIAKEAEKIEEENDQLIAATPISNENMKKNLPETILGYPRTKFSVGNQFMPDVSMGEAEYESENGAFISLSILDGAGETGSAMVTLARLGFARDFEEQTDRGYRKSTTIKGYKAVEEVEKDPYDNRETSKIDLMVANRFLISLEGDATIKQLREAVGEVNLEAFENLAE</sequence>
<gene>
    <name evidence="1" type="ORF">SAMN04488508_101754</name>
</gene>
<organism evidence="1 2">
    <name type="scientific">Aquimarina spongiae</name>
    <dbReference type="NCBI Taxonomy" id="570521"/>
    <lineage>
        <taxon>Bacteria</taxon>
        <taxon>Pseudomonadati</taxon>
        <taxon>Bacteroidota</taxon>
        <taxon>Flavobacteriia</taxon>
        <taxon>Flavobacteriales</taxon>
        <taxon>Flavobacteriaceae</taxon>
        <taxon>Aquimarina</taxon>
    </lineage>
</organism>
<evidence type="ECO:0000313" key="1">
    <source>
        <dbReference type="EMBL" id="SHI46614.1"/>
    </source>
</evidence>
<reference evidence="2" key="1">
    <citation type="submission" date="2016-11" db="EMBL/GenBank/DDBJ databases">
        <authorList>
            <person name="Varghese N."/>
            <person name="Submissions S."/>
        </authorList>
    </citation>
    <scope>NUCLEOTIDE SEQUENCE [LARGE SCALE GENOMIC DNA]</scope>
    <source>
        <strain evidence="2">DSM 22623</strain>
    </source>
</reference>
<proteinExistence type="predicted"/>
<dbReference type="OrthoDB" id="1257726at2"/>
<protein>
    <submittedName>
        <fullName evidence="1">Uncharacterized protein</fullName>
    </submittedName>
</protein>
<dbReference type="AlphaFoldDB" id="A0A1M6BCZ1"/>
<accession>A0A1M6BCZ1</accession>
<name>A0A1M6BCZ1_9FLAO</name>
<evidence type="ECO:0000313" key="2">
    <source>
        <dbReference type="Proteomes" id="UP000184432"/>
    </source>
</evidence>
<keyword evidence="2" id="KW-1185">Reference proteome</keyword>
<dbReference type="STRING" id="570521.SAMN04488508_101754"/>
<dbReference type="EMBL" id="FQYP01000001">
    <property type="protein sequence ID" value="SHI46614.1"/>
    <property type="molecule type" value="Genomic_DNA"/>
</dbReference>
<dbReference type="Proteomes" id="UP000184432">
    <property type="component" value="Unassembled WGS sequence"/>
</dbReference>
<dbReference type="RefSeq" id="WP_073314025.1">
    <property type="nucleotide sequence ID" value="NZ_FQYP01000001.1"/>
</dbReference>
<dbReference type="PROSITE" id="PS51257">
    <property type="entry name" value="PROKAR_LIPOPROTEIN"/>
    <property type="match status" value="1"/>
</dbReference>